<dbReference type="RefSeq" id="WP_138405456.1">
    <property type="nucleotide sequence ID" value="NZ_VBSP01000061.1"/>
</dbReference>
<dbReference type="EMBL" id="VBSP01000061">
    <property type="protein sequence ID" value="TLQ39071.1"/>
    <property type="molecule type" value="Genomic_DNA"/>
</dbReference>
<dbReference type="OrthoDB" id="1903708at2"/>
<keyword evidence="1" id="KW-1133">Transmembrane helix</keyword>
<feature type="transmembrane region" description="Helical" evidence="1">
    <location>
        <begin position="20"/>
        <end position="41"/>
    </location>
</feature>
<gene>
    <name evidence="2" type="ORF">FEZ33_11160</name>
</gene>
<evidence type="ECO:0000313" key="3">
    <source>
        <dbReference type="Proteomes" id="UP000306420"/>
    </source>
</evidence>
<dbReference type="Proteomes" id="UP000306420">
    <property type="component" value="Unassembled WGS sequence"/>
</dbReference>
<accession>A0A5R9DRC4</accession>
<keyword evidence="1" id="KW-0472">Membrane</keyword>
<evidence type="ECO:0000313" key="2">
    <source>
        <dbReference type="EMBL" id="TLQ39071.1"/>
    </source>
</evidence>
<feature type="transmembrane region" description="Helical" evidence="1">
    <location>
        <begin position="47"/>
        <end position="66"/>
    </location>
</feature>
<sequence>MITIVKYTYSKSKYFIDQTLTGVISLVGIIIIPIVCFLYDFSTVLPIIFFITCVYTFWNSFVAKVNSEIVGISETKVSFEAYGKKDVYSLDKIEKINIREFPSSGKMYIRIYNNNKKNRYWIHTKRFEEGLQLFHKLRDVEYTKHPETIKSKARTVNTRYLALKNEKENK</sequence>
<reference evidence="2 3" key="1">
    <citation type="submission" date="2019-05" db="EMBL/GenBank/DDBJ databases">
        <title>The metagenome of a microbial culture collection derived from dairy environment covers the genomic content of the human microbiome.</title>
        <authorList>
            <person name="Roder T."/>
            <person name="Wuthrich D."/>
            <person name="Sattari Z."/>
            <person name="Von Ah U."/>
            <person name="Bar C."/>
            <person name="Ronchi F."/>
            <person name="Macpherson A.J."/>
            <person name="Ganal-Vonarburg S.C."/>
            <person name="Bruggmann R."/>
            <person name="Vergeres G."/>
        </authorList>
    </citation>
    <scope>NUCLEOTIDE SEQUENCE [LARGE SCALE GENOMIC DNA]</scope>
    <source>
        <strain evidence="2 3">FAM 24227</strain>
    </source>
</reference>
<proteinExistence type="predicted"/>
<evidence type="ECO:0000256" key="1">
    <source>
        <dbReference type="SAM" id="Phobius"/>
    </source>
</evidence>
<comment type="caution">
    <text evidence="2">The sequence shown here is derived from an EMBL/GenBank/DDBJ whole genome shotgun (WGS) entry which is preliminary data.</text>
</comment>
<dbReference type="AlphaFoldDB" id="A0A5R9DRC4"/>
<organism evidence="2 3">
    <name type="scientific">Ruoffia tabacinasalis</name>
    <dbReference type="NCBI Taxonomy" id="87458"/>
    <lineage>
        <taxon>Bacteria</taxon>
        <taxon>Bacillati</taxon>
        <taxon>Bacillota</taxon>
        <taxon>Bacilli</taxon>
        <taxon>Lactobacillales</taxon>
        <taxon>Aerococcaceae</taxon>
        <taxon>Ruoffia</taxon>
    </lineage>
</organism>
<name>A0A5R9DRC4_9LACT</name>
<keyword evidence="1" id="KW-0812">Transmembrane</keyword>
<protein>
    <submittedName>
        <fullName evidence="2">Uncharacterized protein</fullName>
    </submittedName>
</protein>